<dbReference type="AlphaFoldDB" id="A0A9P7S2M6"/>
<organism evidence="1 2">
    <name type="scientific">Marasmius oreades</name>
    <name type="common">fairy-ring Marasmius</name>
    <dbReference type="NCBI Taxonomy" id="181124"/>
    <lineage>
        <taxon>Eukaryota</taxon>
        <taxon>Fungi</taxon>
        <taxon>Dikarya</taxon>
        <taxon>Basidiomycota</taxon>
        <taxon>Agaricomycotina</taxon>
        <taxon>Agaricomycetes</taxon>
        <taxon>Agaricomycetidae</taxon>
        <taxon>Agaricales</taxon>
        <taxon>Marasmiineae</taxon>
        <taxon>Marasmiaceae</taxon>
        <taxon>Marasmius</taxon>
    </lineage>
</organism>
<dbReference type="OrthoDB" id="605656at2759"/>
<dbReference type="Gene3D" id="3.40.140.10">
    <property type="entry name" value="Cytidine Deaminase, domain 2"/>
    <property type="match status" value="1"/>
</dbReference>
<keyword evidence="2" id="KW-1185">Reference proteome</keyword>
<sequence>MAASSSTARQTFDLLNNVREISPEDEIFKFYREEQKKVIDAALWKDDPHYFKQCKISAVALIKMVIHAHSGVPYEIMNDARESYRHDHGHHGFVRITGARNRDACKCRERGSRVHGAVYHGKREGGKARKCDWMVSFSSRIWMLVVWYRCQHGTEQSEVPRPIRRSRKSFDIPPEE</sequence>
<dbReference type="EMBL" id="CM032184">
    <property type="protein sequence ID" value="KAG7094197.1"/>
    <property type="molecule type" value="Genomic_DNA"/>
</dbReference>
<reference evidence="1" key="1">
    <citation type="journal article" date="2021" name="Genome Biol. Evol.">
        <title>The assembled and annotated genome of the fairy-ring fungus Marasmius oreades.</title>
        <authorList>
            <person name="Hiltunen M."/>
            <person name="Ament-Velasquez S.L."/>
            <person name="Johannesson H."/>
        </authorList>
    </citation>
    <scope>NUCLEOTIDE SEQUENCE</scope>
    <source>
        <strain evidence="1">03SP1</strain>
    </source>
</reference>
<proteinExistence type="predicted"/>
<dbReference type="GeneID" id="66076880"/>
<dbReference type="Proteomes" id="UP001049176">
    <property type="component" value="Chromosome 4"/>
</dbReference>
<name>A0A9P7S2M6_9AGAR</name>
<dbReference type="KEGG" id="more:E1B28_007804"/>
<accession>A0A9P7S2M6</accession>
<evidence type="ECO:0000313" key="1">
    <source>
        <dbReference type="EMBL" id="KAG7094197.1"/>
    </source>
</evidence>
<dbReference type="RefSeq" id="XP_043010667.1">
    <property type="nucleotide sequence ID" value="XM_043152581.1"/>
</dbReference>
<comment type="caution">
    <text evidence="1">The sequence shown here is derived from an EMBL/GenBank/DDBJ whole genome shotgun (WGS) entry which is preliminary data.</text>
</comment>
<gene>
    <name evidence="1" type="ORF">E1B28_007804</name>
</gene>
<evidence type="ECO:0000313" key="2">
    <source>
        <dbReference type="Proteomes" id="UP001049176"/>
    </source>
</evidence>
<protein>
    <submittedName>
        <fullName evidence="1">Uncharacterized protein</fullName>
    </submittedName>
</protein>